<dbReference type="Pfam" id="PF17188">
    <property type="entry name" value="MucB_RseB_C"/>
    <property type="match status" value="1"/>
</dbReference>
<dbReference type="Pfam" id="PF03888">
    <property type="entry name" value="MucB_RseB"/>
    <property type="match status" value="1"/>
</dbReference>
<keyword evidence="3" id="KW-0732">Signal</keyword>
<evidence type="ECO:0000259" key="5">
    <source>
        <dbReference type="Pfam" id="PF03888"/>
    </source>
</evidence>
<dbReference type="InterPro" id="IPR033436">
    <property type="entry name" value="MucB/RseB_C"/>
</dbReference>
<dbReference type="InterPro" id="IPR038484">
    <property type="entry name" value="MucB/RseB_C_sf"/>
</dbReference>
<dbReference type="GO" id="GO:0030288">
    <property type="term" value="C:outer membrane-bounded periplasmic space"/>
    <property type="evidence" value="ECO:0007669"/>
    <property type="project" value="TreeGrafter"/>
</dbReference>
<dbReference type="AlphaFoldDB" id="A0A1J5RWL6"/>
<evidence type="ECO:0000259" key="6">
    <source>
        <dbReference type="Pfam" id="PF17188"/>
    </source>
</evidence>
<sequence length="322" mass="36043">MKRWLFYGLSCLLAYSLPAAAQQQDGLYWLDRVVTAAHKLNYSGTFVFQSGALVETSRITHLVVAGREQERIEVLDGSPREVIRNSGEVRCYLPESRTLIVEKRSHQRSFPALLPAVLGGLAEHYVIRKGALGRIADRESQAVVLEPKDELRYGHQFWVDVKTGLLLKAELLNERNEPVETFAFTQLQIGGAIDRESLTSKYANQARNWQIHTVRATERRGEDAAWQFKVHLPGFSKLTEMMREVRPNAPSSMHIMFSDGLAAISVFIDSVPAGQQSKNDLGMIAMGATNIYRRIAGGHLLVIMGEMPPATLKRFGDGIEPR</sequence>
<comment type="caution">
    <text evidence="7">The sequence shown here is derived from an EMBL/GenBank/DDBJ whole genome shotgun (WGS) entry which is preliminary data.</text>
</comment>
<organism evidence="7">
    <name type="scientific">mine drainage metagenome</name>
    <dbReference type="NCBI Taxonomy" id="410659"/>
    <lineage>
        <taxon>unclassified sequences</taxon>
        <taxon>metagenomes</taxon>
        <taxon>ecological metagenomes</taxon>
    </lineage>
</organism>
<evidence type="ECO:0000256" key="2">
    <source>
        <dbReference type="ARBA" id="ARBA00008150"/>
    </source>
</evidence>
<name>A0A1J5RWL6_9ZZZZ</name>
<reference evidence="7" key="1">
    <citation type="submission" date="2016-10" db="EMBL/GenBank/DDBJ databases">
        <title>Sequence of Gallionella enrichment culture.</title>
        <authorList>
            <person name="Poehlein A."/>
            <person name="Muehling M."/>
            <person name="Daniel R."/>
        </authorList>
    </citation>
    <scope>NUCLEOTIDE SEQUENCE</scope>
</reference>
<evidence type="ECO:0000256" key="4">
    <source>
        <dbReference type="ARBA" id="ARBA00022764"/>
    </source>
</evidence>
<dbReference type="PIRSF" id="PIRSF005427">
    <property type="entry name" value="RseB"/>
    <property type="match status" value="1"/>
</dbReference>
<dbReference type="Gene3D" id="3.30.200.100">
    <property type="entry name" value="MucB/RseB, C-terminal domain"/>
    <property type="match status" value="1"/>
</dbReference>
<gene>
    <name evidence="7" type="primary">mucB_4</name>
    <name evidence="7" type="ORF">GALL_216040</name>
</gene>
<dbReference type="PANTHER" id="PTHR38782">
    <property type="match status" value="1"/>
</dbReference>
<dbReference type="InterPro" id="IPR005588">
    <property type="entry name" value="MucB_RseB"/>
</dbReference>
<dbReference type="GO" id="GO:0032885">
    <property type="term" value="P:regulation of polysaccharide biosynthetic process"/>
    <property type="evidence" value="ECO:0007669"/>
    <property type="project" value="TreeGrafter"/>
</dbReference>
<evidence type="ECO:0000256" key="3">
    <source>
        <dbReference type="ARBA" id="ARBA00022729"/>
    </source>
</evidence>
<proteinExistence type="inferred from homology"/>
<accession>A0A1J5RWL6</accession>
<dbReference type="CDD" id="cd16327">
    <property type="entry name" value="RseB"/>
    <property type="match status" value="1"/>
</dbReference>
<protein>
    <submittedName>
        <fullName evidence="7">Sigma factor AlgU regulatory protein MucB</fullName>
    </submittedName>
</protein>
<dbReference type="EMBL" id="MLJW01000149">
    <property type="protein sequence ID" value="OIQ96444.1"/>
    <property type="molecule type" value="Genomic_DNA"/>
</dbReference>
<feature type="domain" description="MucB/RseB N-terminal" evidence="5">
    <location>
        <begin position="28"/>
        <end position="200"/>
    </location>
</feature>
<dbReference type="PANTHER" id="PTHR38782:SF1">
    <property type="entry name" value="SIGMA-E FACTOR REGULATORY PROTEIN RSEB"/>
    <property type="match status" value="1"/>
</dbReference>
<dbReference type="GO" id="GO:0045152">
    <property type="term" value="F:antisigma factor binding"/>
    <property type="evidence" value="ECO:0007669"/>
    <property type="project" value="TreeGrafter"/>
</dbReference>
<dbReference type="Gene3D" id="2.50.20.10">
    <property type="entry name" value="Lipoprotein localisation LolA/LolB/LppX"/>
    <property type="match status" value="1"/>
</dbReference>
<evidence type="ECO:0000256" key="1">
    <source>
        <dbReference type="ARBA" id="ARBA00004418"/>
    </source>
</evidence>
<comment type="subcellular location">
    <subcellularLocation>
        <location evidence="1">Periplasm</location>
    </subcellularLocation>
</comment>
<evidence type="ECO:0000313" key="7">
    <source>
        <dbReference type="EMBL" id="OIQ96444.1"/>
    </source>
</evidence>
<dbReference type="InterPro" id="IPR033434">
    <property type="entry name" value="MucB/RseB_N"/>
</dbReference>
<keyword evidence="4" id="KW-0574">Periplasm</keyword>
<feature type="domain" description="MucB/RseB C-terminal" evidence="6">
    <location>
        <begin position="222"/>
        <end position="320"/>
    </location>
</feature>
<comment type="similarity">
    <text evidence="2">Belongs to the RseB family.</text>
</comment>